<dbReference type="RefSeq" id="WP_099275143.1">
    <property type="nucleotide sequence ID" value="NZ_KZ304953.1"/>
</dbReference>
<proteinExistence type="inferred from homology"/>
<evidence type="ECO:0000313" key="4">
    <source>
        <dbReference type="Proteomes" id="UP000221860"/>
    </source>
</evidence>
<name>A0A2G1MIY9_9RHOB</name>
<dbReference type="GO" id="GO:0051213">
    <property type="term" value="F:dioxygenase activity"/>
    <property type="evidence" value="ECO:0007669"/>
    <property type="project" value="UniProtKB-KW"/>
</dbReference>
<accession>A0A2G1MIY9</accession>
<keyword evidence="2" id="KW-0560">Oxidoreductase</keyword>
<dbReference type="CDD" id="cd00667">
    <property type="entry name" value="ring_hydroxylating_dioxygenases_beta"/>
    <property type="match status" value="1"/>
</dbReference>
<sequence>MSTETIDRPATVTELSFERIQAFLYAEARALDDREWDDWIGFYHPDCQFWMPAWDDFDTLTEDPENEMSLIFYYDRSGIEDRVFRIKTDRSSATSLPEPRTQHNLSNIEVLERAGNTIKLRFNWITNTYRYGETDTHWGTSFYTLDVSGEKPLIADKKVVLKNDRIHHVIDVYHI</sequence>
<dbReference type="PANTHER" id="PTHR41534:SF1">
    <property type="entry name" value="BLR3401 PROTEIN"/>
    <property type="match status" value="1"/>
</dbReference>
<protein>
    <submittedName>
        <fullName evidence="3">Benzoate 1,2-dioxygenase small subunit</fullName>
    </submittedName>
</protein>
<dbReference type="PANTHER" id="PTHR41534">
    <property type="entry name" value="BLR3401 PROTEIN"/>
    <property type="match status" value="1"/>
</dbReference>
<dbReference type="Gene3D" id="3.10.450.50">
    <property type="match status" value="1"/>
</dbReference>
<dbReference type="OrthoDB" id="7446267at2"/>
<organism evidence="3 4">
    <name type="scientific">Limimaricola cinnabarinus</name>
    <dbReference type="NCBI Taxonomy" id="1125964"/>
    <lineage>
        <taxon>Bacteria</taxon>
        <taxon>Pseudomonadati</taxon>
        <taxon>Pseudomonadota</taxon>
        <taxon>Alphaproteobacteria</taxon>
        <taxon>Rhodobacterales</taxon>
        <taxon>Paracoccaceae</taxon>
        <taxon>Limimaricola</taxon>
    </lineage>
</organism>
<comment type="similarity">
    <text evidence="1">Belongs to the bacterial ring-hydroxylating dioxygenase beta subunit family.</text>
</comment>
<dbReference type="Proteomes" id="UP000221860">
    <property type="component" value="Unassembled WGS sequence"/>
</dbReference>
<keyword evidence="3" id="KW-0223">Dioxygenase</keyword>
<dbReference type="GO" id="GO:0019380">
    <property type="term" value="P:3-phenylpropionate catabolic process"/>
    <property type="evidence" value="ECO:0007669"/>
    <property type="project" value="TreeGrafter"/>
</dbReference>
<dbReference type="InterPro" id="IPR032710">
    <property type="entry name" value="NTF2-like_dom_sf"/>
</dbReference>
<dbReference type="SUPFAM" id="SSF54427">
    <property type="entry name" value="NTF2-like"/>
    <property type="match status" value="1"/>
</dbReference>
<dbReference type="NCBIfam" id="TIGR03232">
    <property type="entry name" value="benzo_1_2_benB"/>
    <property type="match status" value="1"/>
</dbReference>
<reference evidence="3 4" key="1">
    <citation type="submission" date="2017-08" db="EMBL/GenBank/DDBJ databases">
        <title>Draft Genome Sequence of Loktanella cinnabarina Strain XM1, Isolated from Coastal Surface Water.</title>
        <authorList>
            <person name="Ma R."/>
            <person name="Wang J."/>
            <person name="Wang Q."/>
            <person name="Ma Z."/>
            <person name="Li J."/>
            <person name="Chen L."/>
        </authorList>
    </citation>
    <scope>NUCLEOTIDE SEQUENCE [LARGE SCALE GENOMIC DNA]</scope>
    <source>
        <strain evidence="3 4">XM1</strain>
    </source>
</reference>
<dbReference type="InterPro" id="IPR017641">
    <property type="entry name" value="Benzo_1-2-diOase_ssu"/>
</dbReference>
<dbReference type="Pfam" id="PF00866">
    <property type="entry name" value="Ring_hydroxyl_B"/>
    <property type="match status" value="1"/>
</dbReference>
<keyword evidence="4" id="KW-1185">Reference proteome</keyword>
<evidence type="ECO:0000313" key="3">
    <source>
        <dbReference type="EMBL" id="PHP28674.1"/>
    </source>
</evidence>
<dbReference type="AlphaFoldDB" id="A0A2G1MIY9"/>
<evidence type="ECO:0000256" key="2">
    <source>
        <dbReference type="ARBA" id="ARBA00023002"/>
    </source>
</evidence>
<dbReference type="EMBL" id="NQWH01000006">
    <property type="protein sequence ID" value="PHP28674.1"/>
    <property type="molecule type" value="Genomic_DNA"/>
</dbReference>
<gene>
    <name evidence="3" type="primary">benB</name>
    <name evidence="3" type="ORF">CJ301_05600</name>
</gene>
<comment type="caution">
    <text evidence="3">The sequence shown here is derived from an EMBL/GenBank/DDBJ whole genome shotgun (WGS) entry which is preliminary data.</text>
</comment>
<dbReference type="InterPro" id="IPR000391">
    <property type="entry name" value="Rng_hydr_dOase-bsu"/>
</dbReference>
<evidence type="ECO:0000256" key="1">
    <source>
        <dbReference type="ARBA" id="ARBA00009570"/>
    </source>
</evidence>